<dbReference type="InterPro" id="IPR006439">
    <property type="entry name" value="HAD-SF_hydro_IA"/>
</dbReference>
<dbReference type="PANTHER" id="PTHR11051">
    <property type="entry name" value="GLYCOSYL HYDROLASE-RELATED"/>
    <property type="match status" value="1"/>
</dbReference>
<protein>
    <submittedName>
        <fullName evidence="3">Beta-phosphoglucomutase</fullName>
    </submittedName>
</protein>
<evidence type="ECO:0000259" key="1">
    <source>
        <dbReference type="Pfam" id="PF03632"/>
    </source>
</evidence>
<dbReference type="Gene3D" id="1.10.150.240">
    <property type="entry name" value="Putative phosphatase, domain 2"/>
    <property type="match status" value="1"/>
</dbReference>
<dbReference type="InterPro" id="IPR008928">
    <property type="entry name" value="6-hairpin_glycosidase_sf"/>
</dbReference>
<dbReference type="SUPFAM" id="SSF56784">
    <property type="entry name" value="HAD-like"/>
    <property type="match status" value="1"/>
</dbReference>
<keyword evidence="4" id="KW-1185">Reference proteome</keyword>
<dbReference type="KEGG" id="sva:SVA_3169"/>
<gene>
    <name evidence="3" type="ORF">SVA_3169</name>
</gene>
<dbReference type="Pfam" id="PF03632">
    <property type="entry name" value="Glyco_hydro_65m"/>
    <property type="match status" value="1"/>
</dbReference>
<dbReference type="GO" id="GO:0005975">
    <property type="term" value="P:carbohydrate metabolic process"/>
    <property type="evidence" value="ECO:0007669"/>
    <property type="project" value="InterPro"/>
</dbReference>
<dbReference type="NCBIfam" id="TIGR01509">
    <property type="entry name" value="HAD-SF-IA-v3"/>
    <property type="match status" value="1"/>
</dbReference>
<dbReference type="EMBL" id="AP014936">
    <property type="protein sequence ID" value="BAU49717.1"/>
    <property type="molecule type" value="Genomic_DNA"/>
</dbReference>
<dbReference type="PANTHER" id="PTHR11051:SF8">
    <property type="entry name" value="PROTEIN-GLUCOSYLGALACTOSYLHYDROXYLYSINE GLUCOSIDASE"/>
    <property type="match status" value="1"/>
</dbReference>
<reference evidence="3 4" key="1">
    <citation type="submission" date="2015-08" db="EMBL/GenBank/DDBJ databases">
        <title>Complete genome sequence of Sulfurifustis variabilis.</title>
        <authorList>
            <person name="Miura A."/>
            <person name="Kojima H."/>
            <person name="Fukui M."/>
        </authorList>
    </citation>
    <scope>NUCLEOTIDE SEQUENCE [LARGE SCALE GENOMIC DNA]</scope>
    <source>
        <strain evidence="4">skN76</strain>
    </source>
</reference>
<evidence type="ECO:0000259" key="2">
    <source>
        <dbReference type="Pfam" id="PF03636"/>
    </source>
</evidence>
<accession>A0A1B4VG14</accession>
<dbReference type="AlphaFoldDB" id="A0A1B4VG14"/>
<dbReference type="SUPFAM" id="SSF74650">
    <property type="entry name" value="Galactose mutarotase-like"/>
    <property type="match status" value="1"/>
</dbReference>
<dbReference type="Gene3D" id="2.70.98.40">
    <property type="entry name" value="Glycoside hydrolase, family 65, N-terminal domain"/>
    <property type="match status" value="1"/>
</dbReference>
<evidence type="ECO:0000313" key="4">
    <source>
        <dbReference type="Proteomes" id="UP000218899"/>
    </source>
</evidence>
<dbReference type="GO" id="GO:0004553">
    <property type="term" value="F:hydrolase activity, hydrolyzing O-glycosyl compounds"/>
    <property type="evidence" value="ECO:0007669"/>
    <property type="project" value="TreeGrafter"/>
</dbReference>
<dbReference type="OrthoDB" id="9776368at2"/>
<feature type="domain" description="Glycoside hydrolase family 65 N-terminal" evidence="2">
    <location>
        <begin position="285"/>
        <end position="524"/>
    </location>
</feature>
<proteinExistence type="predicted"/>
<dbReference type="GO" id="GO:0016757">
    <property type="term" value="F:glycosyltransferase activity"/>
    <property type="evidence" value="ECO:0007669"/>
    <property type="project" value="UniProtKB-ARBA"/>
</dbReference>
<dbReference type="SFLD" id="SFLDG01129">
    <property type="entry name" value="C1.5:_HAD__Beta-PGM__Phosphata"/>
    <property type="match status" value="1"/>
</dbReference>
<dbReference type="InterPro" id="IPR037018">
    <property type="entry name" value="GH65_N"/>
</dbReference>
<dbReference type="RefSeq" id="WP_096462089.1">
    <property type="nucleotide sequence ID" value="NZ_AP014936.1"/>
</dbReference>
<dbReference type="GO" id="GO:0030246">
    <property type="term" value="F:carbohydrate binding"/>
    <property type="evidence" value="ECO:0007669"/>
    <property type="project" value="InterPro"/>
</dbReference>
<name>A0A1B4VG14_9GAMM</name>
<dbReference type="SUPFAM" id="SSF48208">
    <property type="entry name" value="Six-hairpin glycosidases"/>
    <property type="match status" value="1"/>
</dbReference>
<dbReference type="Gene3D" id="3.40.50.1000">
    <property type="entry name" value="HAD superfamily/HAD-like"/>
    <property type="match status" value="1"/>
</dbReference>
<dbReference type="InterPro" id="IPR005195">
    <property type="entry name" value="Glyco_hydro_65_M"/>
</dbReference>
<dbReference type="InterPro" id="IPR023214">
    <property type="entry name" value="HAD_sf"/>
</dbReference>
<dbReference type="Gene3D" id="1.50.10.10">
    <property type="match status" value="1"/>
</dbReference>
<dbReference type="InterPro" id="IPR036412">
    <property type="entry name" value="HAD-like_sf"/>
</dbReference>
<dbReference type="Pfam" id="PF03636">
    <property type="entry name" value="Glyco_hydro_65N"/>
    <property type="match status" value="1"/>
</dbReference>
<dbReference type="InterPro" id="IPR012341">
    <property type="entry name" value="6hp_glycosidase-like_sf"/>
</dbReference>
<dbReference type="InterPro" id="IPR005196">
    <property type="entry name" value="Glyco_hydro_65_N"/>
</dbReference>
<dbReference type="InterPro" id="IPR023198">
    <property type="entry name" value="PGP-like_dom2"/>
</dbReference>
<feature type="domain" description="Glycoside hydrolase family 65 central catalytic" evidence="1">
    <location>
        <begin position="578"/>
        <end position="951"/>
    </location>
</feature>
<dbReference type="InterPro" id="IPR011013">
    <property type="entry name" value="Gal_mutarotase_sf_dom"/>
</dbReference>
<organism evidence="3 4">
    <name type="scientific">Sulfurifustis variabilis</name>
    <dbReference type="NCBI Taxonomy" id="1675686"/>
    <lineage>
        <taxon>Bacteria</taxon>
        <taxon>Pseudomonadati</taxon>
        <taxon>Pseudomonadota</taxon>
        <taxon>Gammaproteobacteria</taxon>
        <taxon>Acidiferrobacterales</taxon>
        <taxon>Acidiferrobacteraceae</taxon>
        <taxon>Sulfurifustis</taxon>
    </lineage>
</organism>
<dbReference type="SFLD" id="SFLDS00003">
    <property type="entry name" value="Haloacid_Dehalogenase"/>
    <property type="match status" value="1"/>
</dbReference>
<evidence type="ECO:0000313" key="3">
    <source>
        <dbReference type="EMBL" id="BAU49717.1"/>
    </source>
</evidence>
<dbReference type="Pfam" id="PF00702">
    <property type="entry name" value="Hydrolase"/>
    <property type="match status" value="1"/>
</dbReference>
<dbReference type="Proteomes" id="UP000218899">
    <property type="component" value="Chromosome"/>
</dbReference>
<sequence length="1006" mass="111538">MKAKTQQGDPHPTEPGFRVVVFDMDGVVTRTADLHAAAWKELFDAYLRERERRGEPGFRPFDLEGDYLAQVDGKPRYEGVRAFLASRGLTLPAGDPADGEGEETVYGLGRRKDALFEERLRAQGARAYGATVALIEALRARGVPTALITSSRHGREVLEAAGVIGLFDVILDGVDAANLGLKGKPDADVFLEAAKRLGAEPGQGIVVEDAVAGVEAGRRGGFGLVVGVDRGGNSEALASRGADVVVADLGELTVETLAARFRERAKARAPEAAPALAARAWQVEQEGFDPAREHGMESLFTVGNGYLGVRGTLDMPLPGSQADLFIAGIYDRKQSSLPYSELEFLTGDRSDYAYSEIVSAPFPFGLEIIVDGQRLDLAQGPWRVHRRVLDLARGALQSHYLYEDDRGRRTRVEAWRCASSADPHLLLQEVSVTCENHESLVQLDTSIHEASLALDHPHLEPVQVDAPAGLDLRAYKTRASGYTVALASRAGLGGEQQDRVIWQAGGKAGVTVRLRRYLSVYTSRDGTEPVRAAAAHVLGKRFEDFERERAAHEARWEVFWAAADIECKASPATTQALRFNVYHLRIAADHDPRVSVGARSLSGRAYEGHVFWDVEVFMLPFYLHTDPDIARHLLLYRHRTLDGARERARSLGYRGACYAWESTVTGADTTPRRIVLKTTGKEIPIYTGYEQVHVTADVAYGVWRYWQATRDDAFLRGPGAEILLETARFWASRCIRGPRHYHIRAVTGPDEYHHTVNDNAYTNWMAHFNLEKAIWVGRSLALEHPERWEALAASLALAPEEIGAWEEIARELYIPAPNDAGVIEQFEGYFDRREYRPAEAERFRPPLERLFNAEEINASQLIKQADVLMVPFLFPEAFSREVLAANYRYYEPRTDHGSSLSPSVHAALAARLGLVDDARRYWRESLWLDLSNTMGNSALGVHAACMGGTWQALVFGFLGVRFTEDGPVVDGEAPRRLLEEWGEVALTLAYRGHRYPVRVAPAEEGR</sequence>